<dbReference type="SUPFAM" id="SSF57756">
    <property type="entry name" value="Retrovirus zinc finger-like domains"/>
    <property type="match status" value="2"/>
</dbReference>
<evidence type="ECO:0000259" key="4">
    <source>
        <dbReference type="PROSITE" id="PS50158"/>
    </source>
</evidence>
<dbReference type="EMBL" id="BKCJ010001079">
    <property type="protein sequence ID" value="GEU38660.1"/>
    <property type="molecule type" value="Genomic_DNA"/>
</dbReference>
<feature type="domain" description="CCHC-type" evidence="4">
    <location>
        <begin position="937"/>
        <end position="953"/>
    </location>
</feature>
<keyword evidence="3" id="KW-0812">Transmembrane</keyword>
<keyword evidence="1" id="KW-0863">Zinc-finger</keyword>
<feature type="compositionally biased region" description="Gly residues" evidence="2">
    <location>
        <begin position="721"/>
        <end position="739"/>
    </location>
</feature>
<dbReference type="GO" id="GO:0003676">
    <property type="term" value="F:nucleic acid binding"/>
    <property type="evidence" value="ECO:0007669"/>
    <property type="project" value="InterPro"/>
</dbReference>
<feature type="region of interest" description="Disordered" evidence="2">
    <location>
        <begin position="714"/>
        <end position="744"/>
    </location>
</feature>
<dbReference type="InterPro" id="IPR036875">
    <property type="entry name" value="Znf_CCHC_sf"/>
</dbReference>
<dbReference type="InterPro" id="IPR021109">
    <property type="entry name" value="Peptidase_aspartic_dom_sf"/>
</dbReference>
<keyword evidence="3" id="KW-0472">Membrane</keyword>
<dbReference type="PANTHER" id="PTHR15503:SF45">
    <property type="entry name" value="RNA-DIRECTED DNA POLYMERASE HOMOLOG"/>
    <property type="match status" value="1"/>
</dbReference>
<dbReference type="Gene3D" id="4.10.60.10">
    <property type="entry name" value="Zinc finger, CCHC-type"/>
    <property type="match status" value="1"/>
</dbReference>
<proteinExistence type="predicted"/>
<dbReference type="SUPFAM" id="SSF53098">
    <property type="entry name" value="Ribonuclease H-like"/>
    <property type="match status" value="1"/>
</dbReference>
<dbReference type="Pfam" id="PF25597">
    <property type="entry name" value="SH3_retrovirus"/>
    <property type="match status" value="1"/>
</dbReference>
<feature type="compositionally biased region" description="Polar residues" evidence="2">
    <location>
        <begin position="2080"/>
        <end position="2101"/>
    </location>
</feature>
<comment type="caution">
    <text evidence="5">The sequence shown here is derived from an EMBL/GenBank/DDBJ whole genome shotgun (WGS) entry which is preliminary data.</text>
</comment>
<evidence type="ECO:0000313" key="5">
    <source>
        <dbReference type="EMBL" id="GEU38660.1"/>
    </source>
</evidence>
<organism evidence="5">
    <name type="scientific">Tanacetum cinerariifolium</name>
    <name type="common">Dalmatian daisy</name>
    <name type="synonym">Chrysanthemum cinerariifolium</name>
    <dbReference type="NCBI Taxonomy" id="118510"/>
    <lineage>
        <taxon>Eukaryota</taxon>
        <taxon>Viridiplantae</taxon>
        <taxon>Streptophyta</taxon>
        <taxon>Embryophyta</taxon>
        <taxon>Tracheophyta</taxon>
        <taxon>Spermatophyta</taxon>
        <taxon>Magnoliopsida</taxon>
        <taxon>eudicotyledons</taxon>
        <taxon>Gunneridae</taxon>
        <taxon>Pentapetalae</taxon>
        <taxon>asterids</taxon>
        <taxon>campanulids</taxon>
        <taxon>Asterales</taxon>
        <taxon>Asteraceae</taxon>
        <taxon>Asteroideae</taxon>
        <taxon>Anthemideae</taxon>
        <taxon>Anthemidinae</taxon>
        <taxon>Tanacetum</taxon>
    </lineage>
</organism>
<dbReference type="CDD" id="cd00303">
    <property type="entry name" value="retropepsin_like"/>
    <property type="match status" value="2"/>
</dbReference>
<feature type="domain" description="CCHC-type" evidence="4">
    <location>
        <begin position="1490"/>
        <end position="1505"/>
    </location>
</feature>
<feature type="region of interest" description="Disordered" evidence="2">
    <location>
        <begin position="554"/>
        <end position="576"/>
    </location>
</feature>
<dbReference type="InterPro" id="IPR032567">
    <property type="entry name" value="RTL1-rel"/>
</dbReference>
<keyword evidence="3" id="KW-1133">Transmembrane helix</keyword>
<keyword evidence="1" id="KW-0479">Metal-binding</keyword>
<feature type="compositionally biased region" description="Low complexity" evidence="2">
    <location>
        <begin position="353"/>
        <end position="377"/>
    </location>
</feature>
<dbReference type="InterPro" id="IPR012337">
    <property type="entry name" value="RNaseH-like_sf"/>
</dbReference>
<feature type="region of interest" description="Disordered" evidence="2">
    <location>
        <begin position="353"/>
        <end position="396"/>
    </location>
</feature>
<dbReference type="InterPro" id="IPR057670">
    <property type="entry name" value="SH3_retrovirus"/>
</dbReference>
<keyword evidence="1" id="KW-0862">Zinc</keyword>
<feature type="domain" description="CCHC-type" evidence="4">
    <location>
        <begin position="973"/>
        <end position="986"/>
    </location>
</feature>
<feature type="region of interest" description="Disordered" evidence="2">
    <location>
        <begin position="2076"/>
        <end position="2116"/>
    </location>
</feature>
<gene>
    <name evidence="5" type="ORF">Tci_010638</name>
</gene>
<accession>A0A6L2JPD2</accession>
<feature type="compositionally biased region" description="Basic residues" evidence="2">
    <location>
        <begin position="2028"/>
        <end position="2037"/>
    </location>
</feature>
<feature type="region of interest" description="Disordered" evidence="2">
    <location>
        <begin position="871"/>
        <end position="899"/>
    </location>
</feature>
<evidence type="ECO:0000256" key="1">
    <source>
        <dbReference type="PROSITE-ProRule" id="PRU00047"/>
    </source>
</evidence>
<dbReference type="Pfam" id="PF08284">
    <property type="entry name" value="RVP_2"/>
    <property type="match status" value="2"/>
</dbReference>
<dbReference type="PANTHER" id="PTHR15503">
    <property type="entry name" value="LDOC1 RELATED"/>
    <property type="match status" value="1"/>
</dbReference>
<dbReference type="InterPro" id="IPR001878">
    <property type="entry name" value="Znf_CCHC"/>
</dbReference>
<dbReference type="PROSITE" id="PS50158">
    <property type="entry name" value="ZF_CCHC"/>
    <property type="match status" value="3"/>
</dbReference>
<dbReference type="SMART" id="SM00343">
    <property type="entry name" value="ZnF_C2HC"/>
    <property type="match status" value="3"/>
</dbReference>
<feature type="region of interest" description="Disordered" evidence="2">
    <location>
        <begin position="2004"/>
        <end position="2054"/>
    </location>
</feature>
<evidence type="ECO:0000256" key="3">
    <source>
        <dbReference type="SAM" id="Phobius"/>
    </source>
</evidence>
<protein>
    <recommendedName>
        <fullName evidence="4">CCHC-type domain-containing protein</fullName>
    </recommendedName>
</protein>
<dbReference type="Gene3D" id="2.40.70.10">
    <property type="entry name" value="Acid Proteases"/>
    <property type="match status" value="1"/>
</dbReference>
<evidence type="ECO:0000256" key="2">
    <source>
        <dbReference type="SAM" id="MobiDB-lite"/>
    </source>
</evidence>
<feature type="transmembrane region" description="Helical" evidence="3">
    <location>
        <begin position="2263"/>
        <end position="2292"/>
    </location>
</feature>
<name>A0A6L2JPD2_TANCI</name>
<dbReference type="GO" id="GO:0008270">
    <property type="term" value="F:zinc ion binding"/>
    <property type="evidence" value="ECO:0007669"/>
    <property type="project" value="UniProtKB-KW"/>
</dbReference>
<sequence length="2713" mass="305277">MLLIKILHDVVGTSRSSESTSFKNSLRCWFGPSGQSSWNEHRFCTNGIGSKRYHIVPYGELNGIPVALVARFGVVSKTQGTKSIWNSTYHVGGNPGKSSGKTYGKCRADRSFVLTTFCTLIYIISDTLDVSYAVKLADGRVSKTNTILRGCTLGLLGHPFNINLMPVELGSFNVIIGMDWLANHHAVIYPFIPVVPGEVPISPADPLFAPVVGAISVISPIEVLDLVDYSSSFVYDPLKDSLPLEPELPLVLPFLCFGDSEADTILVRPGEAIPFGRPYNTHPNGRDAMLQVTLIQDHRLELHHLGCDASRQSHLGPSTRVASPGLVYPLVRTSRCSKAFMRWRSASLSTLYPPTTSKSSLYSSSKRSLDSSSPSARPSHKRCSDGVGAPTKDGIGMGVEVATSDIKENEEEFKAEASVGGTMEILVDPLVNGGLQSLRLFRDSWRLLTMLCNKMVPEEQDRVEKFIEEGQPRAATTIQKTECLRTECSKILCDGNNERRVYNRPLPLYNKCKFHHEGTCTVRCGKCNKDAMLQVTLIQDHRLELHHLESSLDSSSKRSLDSSLPSAGPPRKRCRSSTTLVSSSTLVLRLIASALADFLPRKWFRDSYSSKANGEEHMEIGTTDAETVADLGIGGQKEFEAEASAGGMMEIVVDPLVTGGIFESTGGDVPDLEERAGLADRIKSLGQEKLRVRALLCIERDYVDSLRRHMANSNIRLGNGNDEGGSGNSDGNGNRGWNGKGNHNENDRDARLVVCECTYQDFMKRQPLNFKGTKGFVGLISCFEKMEIVFHISNCPEKYQVKYATCTLLNSTLTEWNSHKRTIGTEAAFAMSWFKELTMLCTKMVPEEEDQVEKFIRGLSDNIQENVMLKNAENKRKFDNSQKDNRKHQPPFKRQNVRGQNIARAYTAGNNERRVYNGPLPLCNKCKFHHKGPCTVRCGKCNKVGHLTRDCKSTISTTSTQKGQVVNQRVLTCFECERQGHYRSDCLKLKYQNHGNKNGNKSGIGKARGKAYVLDVIYAVELFDGRVSITNTVLRGCTLGLLGHPFNIDLIPVELGSFDVIIGMDWLANHHAVIVCDEKIVWIPYGDEVLIVQEVFPKYFPELPPTRKVEFQIDLVPGAAPVSRASYRLAPSELRELSTQLQKDKHGSRCFKPKGTDQAVTSSSFSFDDWFKPSRTNLSAQLEVRKEENYGTKDLGGMIKNLKPIKVFDPSWRDKMYQDLKKLYWWPNMKAEIATYGNSKNHLETDSMENLTIQYLKKVVSRHGVPVLIISDRDSKFTSHFLQLLNKALDYALWEIIENGATLPKTQVVEDVMTDMGITSAEEKAQRRLEVKARSTLMMGIPNEHQLMFNSIKDAKKLLEAIEKRFGLNAATKKLQKLVSQLELFKEKFSQEDVNQKLLRCLSPEWNTHVLVWRNKADLDTISMNDLYNNLKVYEPEVKGMSSSSSSTQNMAFQMAMLTMRARRFLKKIGRKLTVNGNETISFEKSDVECCNCHKRGHFTRECRSLRNQVNKHKESSRRSVPVETSTPTAFVSCNGLGGYDWSDQAEEGPNYALIAFSSLSSDSKVVRKNNDALVIEEWVSDNEEEDVSQSKTEKKIVRPSIAKIEFVKSKQHGKTARKIVKQVKQHRQNTHNPRGNMTYLTDYEEIDGGYVAFRGNPKGGKITKKCTIKTATKDETSGISKSFITRTKNLVDLKVKVIRYDNRTEFKNREMNQFCEIKVNTACYVQNKVLVVKPYNKTPYELFHGRTPTLTFKRPFGCPVTILNIIDHIGKFDGKADEGFFVGYSLNNKAFRVFNSRTRIVEEYLHIRISESTLNVVGSRSDWLFDIDALTRIINYESIVIDNKLPFDPNMPALEDVSTFNFSSADEDDGAMADMNNLDTTIQKFRFTKVKTASTPMETQKPLLKDEDGEEVDVHMYRLMIGSLMYLTSLRPDIMFSVYLKGQPKLGLWYPKDSPFDLVAYTDSDYARASLDTKSTTGGKGFSGRVTPLFQTMVIQNQSELGEGLAMPTDPHHTPIILQPSSSQPQKTRKPKKSKRKDTQVPQPSSPTESVVDEAVHKELGDSLVRAATIASSLEAEQDSGNINKTESKATPNESSSQGTNSGGGPRRVKKLEKRNMSRTLKLKKLYKVGLTARVESSRDEESLGEDASKQGRIDVINVDEDTTLANDADNEMFNVDDLGEARDDMEKLRDELARLKLGLKCCLVSMVPHLNLVPKEVMWPLGSPALKVTNTGCGLFLVGASFTQGTIPNIPIGGSISPEGFLPYIMLLVMIMVMVVIVTVILIVVIVAIVRVGSPPMKASISFSVFGTMFGHKTANSWNLLFPSDLFGLLYSNRFGIGIPPGQGNLGDSTSSKFHFAVLVDLIGDEDPIDEDGDTRVGDSKVSMSLGEKTSVAKKYLVKSSEELGELFPDGKGIMIEEPVKPKKKDQTTLDEEAALKLQEFNEEERLARERAKKEQKANIALIDTWDDIEEKIDTNSKEKDNVYLPKEHRRLKLKDLKLKEFDKIQEMFGRAFKRVNIFKDIRTELVKVKEKRAGEELIQESTKKQKVKDDKEKIVDWKIYKEGKKSNYQIVRADGKSQMYMIFGQMLKSFDTEYLEDLYKLVKARYGSTRPVESMDYLLWSDMKTMFEPHVEDEVWKRQQGYKVLEWKLYDSCGVHSLMMQSMQIYMLVEKKYPLKPPTLLMMLEKKLRINYESEMAYQLCKLIKKQLKK</sequence>
<feature type="compositionally biased region" description="Basic and acidic residues" evidence="2">
    <location>
        <begin position="872"/>
        <end position="884"/>
    </location>
</feature>
<reference evidence="5" key="1">
    <citation type="journal article" date="2019" name="Sci. Rep.">
        <title>Draft genome of Tanacetum cinerariifolium, the natural source of mosquito coil.</title>
        <authorList>
            <person name="Yamashiro T."/>
            <person name="Shiraishi A."/>
            <person name="Satake H."/>
            <person name="Nakayama K."/>
        </authorList>
    </citation>
    <scope>NUCLEOTIDE SEQUENCE</scope>
</reference>
<feature type="compositionally biased region" description="Polar residues" evidence="2">
    <location>
        <begin position="2041"/>
        <end position="2050"/>
    </location>
</feature>